<keyword evidence="4" id="KW-1185">Reference proteome</keyword>
<dbReference type="SUPFAM" id="SSF54695">
    <property type="entry name" value="POZ domain"/>
    <property type="match status" value="1"/>
</dbReference>
<name>A0A553N8X8_TIGCA</name>
<evidence type="ECO:0000313" key="4">
    <source>
        <dbReference type="Proteomes" id="UP000318571"/>
    </source>
</evidence>
<organism evidence="3 4">
    <name type="scientific">Tigriopus californicus</name>
    <name type="common">Marine copepod</name>
    <dbReference type="NCBI Taxonomy" id="6832"/>
    <lineage>
        <taxon>Eukaryota</taxon>
        <taxon>Metazoa</taxon>
        <taxon>Ecdysozoa</taxon>
        <taxon>Arthropoda</taxon>
        <taxon>Crustacea</taxon>
        <taxon>Multicrustacea</taxon>
        <taxon>Hexanauplia</taxon>
        <taxon>Copepoda</taxon>
        <taxon>Harpacticoida</taxon>
        <taxon>Harpacticidae</taxon>
        <taxon>Tigriopus</taxon>
    </lineage>
</organism>
<evidence type="ECO:0000256" key="1">
    <source>
        <dbReference type="SAM" id="MobiDB-lite"/>
    </source>
</evidence>
<dbReference type="Proteomes" id="UP000318571">
    <property type="component" value="Chromosome 8"/>
</dbReference>
<protein>
    <recommendedName>
        <fullName evidence="2">BTB domain-containing protein</fullName>
    </recommendedName>
</protein>
<evidence type="ECO:0000259" key="2">
    <source>
        <dbReference type="PROSITE" id="PS50097"/>
    </source>
</evidence>
<feature type="domain" description="BTB" evidence="2">
    <location>
        <begin position="151"/>
        <end position="280"/>
    </location>
</feature>
<evidence type="ECO:0000313" key="3">
    <source>
        <dbReference type="EMBL" id="TRY61885.1"/>
    </source>
</evidence>
<dbReference type="InterPro" id="IPR000210">
    <property type="entry name" value="BTB/POZ_dom"/>
</dbReference>
<dbReference type="OMA" id="YCHVSRT"/>
<dbReference type="STRING" id="6832.A0A553N8X8"/>
<dbReference type="EMBL" id="VCGU01000459">
    <property type="protein sequence ID" value="TRY61885.1"/>
    <property type="molecule type" value="Genomic_DNA"/>
</dbReference>
<feature type="region of interest" description="Disordered" evidence="1">
    <location>
        <begin position="1"/>
        <end position="53"/>
    </location>
</feature>
<dbReference type="SMART" id="SM00225">
    <property type="entry name" value="BTB"/>
    <property type="match status" value="1"/>
</dbReference>
<dbReference type="Pfam" id="PF00651">
    <property type="entry name" value="BTB"/>
    <property type="match status" value="2"/>
</dbReference>
<proteinExistence type="predicted"/>
<feature type="compositionally biased region" description="Polar residues" evidence="1">
    <location>
        <begin position="40"/>
        <end position="53"/>
    </location>
</feature>
<dbReference type="Gene3D" id="3.30.710.10">
    <property type="entry name" value="Potassium Channel Kv1.1, Chain A"/>
    <property type="match status" value="1"/>
</dbReference>
<comment type="caution">
    <text evidence="3">The sequence shown here is derived from an EMBL/GenBank/DDBJ whole genome shotgun (WGS) entry which is preliminary data.</text>
</comment>
<dbReference type="InterPro" id="IPR011333">
    <property type="entry name" value="SKP1/BTB/POZ_sf"/>
</dbReference>
<gene>
    <name evidence="3" type="ORF">TCAL_08281</name>
</gene>
<dbReference type="PROSITE" id="PS50097">
    <property type="entry name" value="BTB"/>
    <property type="match status" value="1"/>
</dbReference>
<feature type="compositionally biased region" description="Polar residues" evidence="1">
    <location>
        <begin position="190"/>
        <end position="201"/>
    </location>
</feature>
<sequence length="410" mass="45705">MTSGSVSLKSFAWPLKTKKRHRSGSGGSKDHEAKKKSFLNRRQSTQARRPSGFGSSTCNLEVVAPVTSDVEFKFCWPIEGFLKQAKGSSSRSSINSNDFEDKPSSGLDSKTFEINVNGVHTTWNLSIRFWTGEDGERLANPFVLCLNMLSCSIRKPLDVADGKTFKVHRNILCARSSVFAALLSNKMTPSSRVEVGSTQSGMLRKSPVQIGDEHQPAIESEDDSTNNNKVPLQAKDDDDSVPPSDTDKHEIHPVSAIQKLEIKDIHAKTLEQLLEYIYTDSSLNVDAKNSSLLAAAQNYKLLGLKSQCENHLGEIISPKNVASVLLIADKYECQKLKKSALGYCKSNHTYIMKDDQWKTIEEEKPGLFEEAVSEVINKNMCQAHEECLKKSGKRYEFERNSSETQLINEH</sequence>
<reference evidence="3 4" key="1">
    <citation type="journal article" date="2018" name="Nat. Ecol. Evol.">
        <title>Genomic signatures of mitonuclear coevolution across populations of Tigriopus californicus.</title>
        <authorList>
            <person name="Barreto F.S."/>
            <person name="Watson E.T."/>
            <person name="Lima T.G."/>
            <person name="Willett C.S."/>
            <person name="Edmands S."/>
            <person name="Li W."/>
            <person name="Burton R.S."/>
        </authorList>
    </citation>
    <scope>NUCLEOTIDE SEQUENCE [LARGE SCALE GENOMIC DNA]</scope>
    <source>
        <strain evidence="3 4">San Diego</strain>
    </source>
</reference>
<dbReference type="CDD" id="cd18186">
    <property type="entry name" value="BTB_POZ_ZBTB_KLHL-like"/>
    <property type="match status" value="1"/>
</dbReference>
<dbReference type="PANTHER" id="PTHR24413">
    <property type="entry name" value="SPECKLE-TYPE POZ PROTEIN"/>
    <property type="match status" value="1"/>
</dbReference>
<feature type="region of interest" description="Disordered" evidence="1">
    <location>
        <begin position="190"/>
        <end position="249"/>
    </location>
</feature>
<accession>A0A553N8X8</accession>
<dbReference type="Gene3D" id="1.25.40.420">
    <property type="match status" value="1"/>
</dbReference>
<dbReference type="AlphaFoldDB" id="A0A553N8X8"/>